<accession>A0ABN5BWP1</accession>
<gene>
    <name evidence="1" type="ORF">PISS_a0232</name>
</gene>
<dbReference type="EMBL" id="CP011030">
    <property type="protein sequence ID" value="ATC89298.1"/>
    <property type="molecule type" value="Genomic_DNA"/>
</dbReference>
<name>A0ABN5BWP1_9GAMM</name>
<protein>
    <submittedName>
        <fullName evidence="1">Uncharacterized protein</fullName>
    </submittedName>
</protein>
<evidence type="ECO:0000313" key="2">
    <source>
        <dbReference type="Proteomes" id="UP000217258"/>
    </source>
</evidence>
<proteinExistence type="predicted"/>
<dbReference type="Proteomes" id="UP000217258">
    <property type="component" value="Chromosome I"/>
</dbReference>
<organism evidence="1 2">
    <name type="scientific">Pseudoalteromonas issachenkonii</name>
    <dbReference type="NCBI Taxonomy" id="152297"/>
    <lineage>
        <taxon>Bacteria</taxon>
        <taxon>Pseudomonadati</taxon>
        <taxon>Pseudomonadota</taxon>
        <taxon>Gammaproteobacteria</taxon>
        <taxon>Alteromonadales</taxon>
        <taxon>Pseudoalteromonadaceae</taxon>
        <taxon>Pseudoalteromonas</taxon>
    </lineage>
</organism>
<evidence type="ECO:0000313" key="1">
    <source>
        <dbReference type="EMBL" id="ATC89298.1"/>
    </source>
</evidence>
<keyword evidence="2" id="KW-1185">Reference proteome</keyword>
<reference evidence="1 2" key="1">
    <citation type="submission" date="2015-06" db="EMBL/GenBank/DDBJ databases">
        <authorList>
            <person name="Xie B.-B."/>
            <person name="Rong J.-C."/>
            <person name="Qin Q.-L."/>
            <person name="Zhang Y.-Z."/>
        </authorList>
    </citation>
    <scope>NUCLEOTIDE SEQUENCE [LARGE SCALE GENOMIC DNA]</scope>
    <source>
        <strain evidence="1 2">KMM 3549</strain>
    </source>
</reference>
<sequence length="95" mass="10668">MYYIDGTKRLGFSLGQGAYIGRLDEPINIKSNEQYTSAYACPHKTCAFYYIDKAKDNKFAEHNEFVYGPYTKAQFAAITKKLGLPTINSIANNAI</sequence>